<feature type="region of interest" description="Disordered" evidence="1">
    <location>
        <begin position="229"/>
        <end position="251"/>
    </location>
</feature>
<evidence type="ECO:0008006" key="5">
    <source>
        <dbReference type="Google" id="ProtNLM"/>
    </source>
</evidence>
<dbReference type="Proteomes" id="UP000193560">
    <property type="component" value="Unassembled WGS sequence"/>
</dbReference>
<keyword evidence="2" id="KW-0472">Membrane</keyword>
<evidence type="ECO:0000256" key="1">
    <source>
        <dbReference type="SAM" id="MobiDB-lite"/>
    </source>
</evidence>
<keyword evidence="2" id="KW-1133">Transmembrane helix</keyword>
<dbReference type="OrthoDB" id="409543at2759"/>
<evidence type="ECO:0000256" key="2">
    <source>
        <dbReference type="SAM" id="Phobius"/>
    </source>
</evidence>
<proteinExistence type="predicted"/>
<sequence length="449" mass="50569">MVWFFSSSSTNKYLPVGTVWTRRNRRGILNILRWLVIGILFALFSFLVICRLELNARLYIREWITLSKPTEAEPLSTFCFGNTNTTTATSSSTTPTKKYVYNFIPGIPVWEEYTCYDYAYLLQPLPSTDDSITTFHTTWSSQLQRSDQLTTTHLATLRSFMATQPLNSSQLIVWIHPDDEEKLVSDPFWKKAANTKTRYQVYSDELTTGTPLEPAAIAAATAAQAAAAGSSSSSSGSKHMETESDDSNNGLMGYTTMVSDPELLKLAVLYQHGGVWFDLNTLFVRDMTPLLGHEWIAQGKCQTSMAGNPFEGSGLWHFYPQSRAVCELLYGTTKSRSNNNSNNIKNNNKITKTIFGATGKSGRGTRGAELYQRIYQNLLRNGQKPWSTLPWCFTDPTNCKASNSLPSPLDQADFSPLRLRQTFAVHFDQPKKQTQSGSIYRYLQEAQQW</sequence>
<dbReference type="EMBL" id="MCGE01000018">
    <property type="protein sequence ID" value="ORZ12765.1"/>
    <property type="molecule type" value="Genomic_DNA"/>
</dbReference>
<accession>A0A1X2IAH0</accession>
<organism evidence="3 4">
    <name type="scientific">Absidia repens</name>
    <dbReference type="NCBI Taxonomy" id="90262"/>
    <lineage>
        <taxon>Eukaryota</taxon>
        <taxon>Fungi</taxon>
        <taxon>Fungi incertae sedis</taxon>
        <taxon>Mucoromycota</taxon>
        <taxon>Mucoromycotina</taxon>
        <taxon>Mucoromycetes</taxon>
        <taxon>Mucorales</taxon>
        <taxon>Cunninghamellaceae</taxon>
        <taxon>Absidia</taxon>
    </lineage>
</organism>
<evidence type="ECO:0000313" key="3">
    <source>
        <dbReference type="EMBL" id="ORZ12765.1"/>
    </source>
</evidence>
<gene>
    <name evidence="3" type="ORF">BCR42DRAFT_419922</name>
</gene>
<reference evidence="3 4" key="1">
    <citation type="submission" date="2016-07" db="EMBL/GenBank/DDBJ databases">
        <title>Pervasive Adenine N6-methylation of Active Genes in Fungi.</title>
        <authorList>
            <consortium name="DOE Joint Genome Institute"/>
            <person name="Mondo S.J."/>
            <person name="Dannebaum R.O."/>
            <person name="Kuo R.C."/>
            <person name="Labutti K."/>
            <person name="Haridas S."/>
            <person name="Kuo A."/>
            <person name="Salamov A."/>
            <person name="Ahrendt S.R."/>
            <person name="Lipzen A."/>
            <person name="Sullivan W."/>
            <person name="Andreopoulos W.B."/>
            <person name="Clum A."/>
            <person name="Lindquist E."/>
            <person name="Daum C."/>
            <person name="Ramamoorthy G.K."/>
            <person name="Gryganskyi A."/>
            <person name="Culley D."/>
            <person name="Magnuson J.K."/>
            <person name="James T.Y."/>
            <person name="O'Malley M.A."/>
            <person name="Stajich J.E."/>
            <person name="Spatafora J.W."/>
            <person name="Visel A."/>
            <person name="Grigoriev I.V."/>
        </authorList>
    </citation>
    <scope>NUCLEOTIDE SEQUENCE [LARGE SCALE GENOMIC DNA]</scope>
    <source>
        <strain evidence="3 4">NRRL 1336</strain>
    </source>
</reference>
<dbReference type="AlphaFoldDB" id="A0A1X2IAH0"/>
<keyword evidence="4" id="KW-1185">Reference proteome</keyword>
<feature type="transmembrane region" description="Helical" evidence="2">
    <location>
        <begin position="31"/>
        <end position="49"/>
    </location>
</feature>
<protein>
    <recommendedName>
        <fullName evidence="5">Nucleotide-diphospho-sugar transferase</fullName>
    </recommendedName>
</protein>
<comment type="caution">
    <text evidence="3">The sequence shown here is derived from an EMBL/GenBank/DDBJ whole genome shotgun (WGS) entry which is preliminary data.</text>
</comment>
<keyword evidence="2" id="KW-0812">Transmembrane</keyword>
<evidence type="ECO:0000313" key="4">
    <source>
        <dbReference type="Proteomes" id="UP000193560"/>
    </source>
</evidence>
<name>A0A1X2IAH0_9FUNG</name>